<comment type="function">
    <text evidence="14">Deoxycytidyl transferase involved in DNA repair. Transfers a dCMP residue from dCTP to the 3'-end of a DNA primer in a template-dependent reaction. May assist in the first step in the bypass of abasic lesions by the insertion of a nucleotide opposite the lesion. Required for normal induction of mutations by physical and chemical agents. Involved in mitochondrial DNA mutagenesis.</text>
</comment>
<feature type="region of interest" description="Disordered" evidence="16">
    <location>
        <begin position="34"/>
        <end position="75"/>
    </location>
</feature>
<evidence type="ECO:0000259" key="17">
    <source>
        <dbReference type="PROSITE" id="PS50172"/>
    </source>
</evidence>
<dbReference type="Gene3D" id="1.10.150.20">
    <property type="entry name" value="5' to 3' exonuclease, C-terminal subdomain"/>
    <property type="match status" value="1"/>
</dbReference>
<dbReference type="GO" id="GO:0003887">
    <property type="term" value="F:DNA-directed DNA polymerase activity"/>
    <property type="evidence" value="ECO:0007669"/>
    <property type="project" value="InterPro"/>
</dbReference>
<accession>A0A5C3MLK2</accession>
<keyword evidence="6" id="KW-0808">Transferase</keyword>
<keyword evidence="5" id="KW-0237">DNA synthesis</keyword>
<evidence type="ECO:0000256" key="11">
    <source>
        <dbReference type="ARBA" id="ARBA00023125"/>
    </source>
</evidence>
<keyword evidence="9" id="KW-0227">DNA damage</keyword>
<dbReference type="SUPFAM" id="SSF56672">
    <property type="entry name" value="DNA/RNA polymerases"/>
    <property type="match status" value="1"/>
</dbReference>
<organism evidence="19 20">
    <name type="scientific">Heliocybe sulcata</name>
    <dbReference type="NCBI Taxonomy" id="5364"/>
    <lineage>
        <taxon>Eukaryota</taxon>
        <taxon>Fungi</taxon>
        <taxon>Dikarya</taxon>
        <taxon>Basidiomycota</taxon>
        <taxon>Agaricomycotina</taxon>
        <taxon>Agaricomycetes</taxon>
        <taxon>Gloeophyllales</taxon>
        <taxon>Gloeophyllaceae</taxon>
        <taxon>Heliocybe</taxon>
    </lineage>
</organism>
<dbReference type="Gene3D" id="3.40.1170.60">
    <property type="match status" value="1"/>
</dbReference>
<dbReference type="Gene3D" id="3.30.70.270">
    <property type="match status" value="1"/>
</dbReference>
<dbReference type="InterPro" id="IPR001357">
    <property type="entry name" value="BRCT_dom"/>
</dbReference>
<keyword evidence="20" id="KW-1185">Reference proteome</keyword>
<dbReference type="FunFam" id="3.30.1490.100:FF:000001">
    <property type="entry name" value="DNA repair protein REV1"/>
    <property type="match status" value="1"/>
</dbReference>
<evidence type="ECO:0000313" key="20">
    <source>
        <dbReference type="Proteomes" id="UP000305948"/>
    </source>
</evidence>
<evidence type="ECO:0000256" key="10">
    <source>
        <dbReference type="ARBA" id="ARBA00022842"/>
    </source>
</evidence>
<dbReference type="Pfam" id="PF00817">
    <property type="entry name" value="IMS"/>
    <property type="match status" value="1"/>
</dbReference>
<evidence type="ECO:0000256" key="13">
    <source>
        <dbReference type="ARBA" id="ARBA00023242"/>
    </source>
</evidence>
<dbReference type="Gene3D" id="3.40.50.10190">
    <property type="entry name" value="BRCT domain"/>
    <property type="match status" value="1"/>
</dbReference>
<dbReference type="CDD" id="cd01701">
    <property type="entry name" value="PolY_Rev1"/>
    <property type="match status" value="1"/>
</dbReference>
<dbReference type="FunFam" id="3.40.50.10190:FF:000011">
    <property type="entry name" value="DNA repair protein REV1"/>
    <property type="match status" value="1"/>
</dbReference>
<comment type="cofactor">
    <cofactor evidence="1">
        <name>Mg(2+)</name>
        <dbReference type="ChEBI" id="CHEBI:18420"/>
    </cofactor>
</comment>
<dbReference type="InterPro" id="IPR043502">
    <property type="entry name" value="DNA/RNA_pol_sf"/>
</dbReference>
<dbReference type="SMART" id="SM00292">
    <property type="entry name" value="BRCT"/>
    <property type="match status" value="1"/>
</dbReference>
<dbReference type="PANTHER" id="PTHR45990">
    <property type="entry name" value="DNA REPAIR PROTEIN REV1"/>
    <property type="match status" value="1"/>
</dbReference>
<evidence type="ECO:0000313" key="19">
    <source>
        <dbReference type="EMBL" id="TFK45623.1"/>
    </source>
</evidence>
<dbReference type="InterPro" id="IPR038401">
    <property type="entry name" value="Rev1_C_sf"/>
</dbReference>
<dbReference type="InterPro" id="IPR036775">
    <property type="entry name" value="DNA_pol_Y-fam_lit_finger_sf"/>
</dbReference>
<dbReference type="Gene3D" id="1.20.58.1280">
    <property type="entry name" value="DNA repair protein Rev1, C-terminal domain"/>
    <property type="match status" value="1"/>
</dbReference>
<feature type="domain" description="UmuC" evidence="18">
    <location>
        <begin position="439"/>
        <end position="634"/>
    </location>
</feature>
<evidence type="ECO:0000256" key="5">
    <source>
        <dbReference type="ARBA" id="ARBA00022634"/>
    </source>
</evidence>
<keyword evidence="11" id="KW-0238">DNA-binding</keyword>
<dbReference type="Pfam" id="PF21999">
    <property type="entry name" value="IMS_HHH_1"/>
    <property type="match status" value="1"/>
</dbReference>
<dbReference type="Gene3D" id="6.10.250.1630">
    <property type="match status" value="1"/>
</dbReference>
<feature type="region of interest" description="Disordered" evidence="16">
    <location>
        <begin position="250"/>
        <end position="317"/>
    </location>
</feature>
<evidence type="ECO:0000256" key="1">
    <source>
        <dbReference type="ARBA" id="ARBA00001946"/>
    </source>
</evidence>
<keyword evidence="10" id="KW-0460">Magnesium</keyword>
<keyword evidence="7" id="KW-0548">Nucleotidyltransferase</keyword>
<evidence type="ECO:0000256" key="12">
    <source>
        <dbReference type="ARBA" id="ARBA00023204"/>
    </source>
</evidence>
<evidence type="ECO:0000256" key="9">
    <source>
        <dbReference type="ARBA" id="ARBA00022763"/>
    </source>
</evidence>
<comment type="subcellular location">
    <subcellularLocation>
        <location evidence="2">Nucleus</location>
    </subcellularLocation>
</comment>
<dbReference type="InterPro" id="IPR036420">
    <property type="entry name" value="BRCT_dom_sf"/>
</dbReference>
<dbReference type="STRING" id="5364.A0A5C3MLK2"/>
<dbReference type="GO" id="GO:0005634">
    <property type="term" value="C:nucleus"/>
    <property type="evidence" value="ECO:0007669"/>
    <property type="project" value="UniProtKB-SubCell"/>
</dbReference>
<sequence>MEEEIPASGAASSEWYGSQDSAFLEGLRTISLPDRGIEARHGDQQEAQPNVKRVRPEDPESDDVQAETAGDKDFGKDYLKSETYGASKFGQFGEYMRRKRAKLQIQNAEMDIDGEHETSGKSRMFHGLSIYINGWTEPSVQDLRQLIIKHGGEYHPYLDRKALVTHIITCSLTPAKIKEFKHMKVVRPAWLLESVAAGILLPWQDYIFRSGERVESSQGRRSAQTFLLSSMTESAQPILSKSTSSAVASSSSAAVPPTSPQLPSKSGPSTDTMPIASTSKVTTDSLSPRTPPQSPSKPKTPSKSSPRAHYSTDPATLAEAKTIPGYSAFKSNEHAQRGMADPAWRAAHTAVAPDFIEGFYKNSRLHHLSTWKAELKGLVQEAQERVERGFLCLDDDDLGDGQHEAGASDRDAYSMRGTAVLPSLKGKGKAVDTPEERVIMHCDFDCFFVSAGLVDRPHLKGKPVVVCHSQGSQGGLSSTSEIASASYEAREFGIRGGMSLQQARRLCPDVITIPYEFEKYKKLSLLFYTILMSHADDLQAVSVDEALLDVSSTVARRKLSGTESEDHAKDLAEVIRSQVWKATSCEVSIGISHNILLARLATRRAKPAKSYHLLANELSEFITPLDIDELHGFGHKHHQKAQEKLGTTILGELAKKSRGVLCEALGKGTGETLYKALRGIDEKKLESDKPRKSVSCEINYGIRFQNNEEAETFMHQLAEELGRRLDKIDMKGRSMTVKIMKRDPKAPTEPPKFMGHGVCEIFNKQCTLVIPAGRATSDPQIIGEQAWRVLKAFNFDPKELRGIGIQIQKLEKGSAATEPEPGQAKLQFERLKNAAKVDETPGTREEVPVDQLRHVCELPPQAAPSPAVLVIPEKEKEKQDAAPIVDLPSFSQVDRSVFDALPADVRQELEREYKRRSESPAPFLMQRRGSRAPSVGPFAVPTSKTMFKGAKAANLKRITKQLAPRNRAVLCPSKNKLFAKSGPSFVKVSDAELKKLGLDSDVFNMLPVDLQREQLAGARQAQNVGKLSLKVPLKPRRITRSPSVKWVRPPFPKARYIPLPTLKQQGRVKSDKLYFTETDDVQNVIEKWVEGFREYPPNRRDVEYFEKWMVQCVESRRGTERALDVARWWLVLLRRYFGVWERAGEDEEKGPGEEGRVTSEMIGKAWWKAFGEVKDKMNEVVRKKYGGSLSLR</sequence>
<dbReference type="InterPro" id="IPR053848">
    <property type="entry name" value="IMS_HHH_1"/>
</dbReference>
<name>A0A5C3MLK2_9AGAM</name>
<dbReference type="InterPro" id="IPR043128">
    <property type="entry name" value="Rev_trsase/Diguanyl_cyclase"/>
</dbReference>
<dbReference type="InterPro" id="IPR031991">
    <property type="entry name" value="Rev1_C"/>
</dbReference>
<dbReference type="Gene3D" id="6.10.250.1490">
    <property type="match status" value="1"/>
</dbReference>
<keyword evidence="12" id="KW-0234">DNA repair</keyword>
<evidence type="ECO:0000256" key="4">
    <source>
        <dbReference type="ARBA" id="ARBA00020399"/>
    </source>
</evidence>
<reference evidence="19 20" key="1">
    <citation type="journal article" date="2019" name="Nat. Ecol. Evol.">
        <title>Megaphylogeny resolves global patterns of mushroom evolution.</title>
        <authorList>
            <person name="Varga T."/>
            <person name="Krizsan K."/>
            <person name="Foldi C."/>
            <person name="Dima B."/>
            <person name="Sanchez-Garcia M."/>
            <person name="Sanchez-Ramirez S."/>
            <person name="Szollosi G.J."/>
            <person name="Szarkandi J.G."/>
            <person name="Papp V."/>
            <person name="Albert L."/>
            <person name="Andreopoulos W."/>
            <person name="Angelini C."/>
            <person name="Antonin V."/>
            <person name="Barry K.W."/>
            <person name="Bougher N.L."/>
            <person name="Buchanan P."/>
            <person name="Buyck B."/>
            <person name="Bense V."/>
            <person name="Catcheside P."/>
            <person name="Chovatia M."/>
            <person name="Cooper J."/>
            <person name="Damon W."/>
            <person name="Desjardin D."/>
            <person name="Finy P."/>
            <person name="Geml J."/>
            <person name="Haridas S."/>
            <person name="Hughes K."/>
            <person name="Justo A."/>
            <person name="Karasinski D."/>
            <person name="Kautmanova I."/>
            <person name="Kiss B."/>
            <person name="Kocsube S."/>
            <person name="Kotiranta H."/>
            <person name="LaButti K.M."/>
            <person name="Lechner B.E."/>
            <person name="Liimatainen K."/>
            <person name="Lipzen A."/>
            <person name="Lukacs Z."/>
            <person name="Mihaltcheva S."/>
            <person name="Morgado L.N."/>
            <person name="Niskanen T."/>
            <person name="Noordeloos M.E."/>
            <person name="Ohm R.A."/>
            <person name="Ortiz-Santana B."/>
            <person name="Ovrebo C."/>
            <person name="Racz N."/>
            <person name="Riley R."/>
            <person name="Savchenko A."/>
            <person name="Shiryaev A."/>
            <person name="Soop K."/>
            <person name="Spirin V."/>
            <person name="Szebenyi C."/>
            <person name="Tomsovsky M."/>
            <person name="Tulloss R.E."/>
            <person name="Uehling J."/>
            <person name="Grigoriev I.V."/>
            <person name="Vagvolgyi C."/>
            <person name="Papp T."/>
            <person name="Martin F.M."/>
            <person name="Miettinen O."/>
            <person name="Hibbett D.S."/>
            <person name="Nagy L.G."/>
        </authorList>
    </citation>
    <scope>NUCLEOTIDE SEQUENCE [LARGE SCALE GENOMIC DNA]</scope>
    <source>
        <strain evidence="19 20">OMC1185</strain>
    </source>
</reference>
<evidence type="ECO:0000256" key="8">
    <source>
        <dbReference type="ARBA" id="ARBA00022723"/>
    </source>
</evidence>
<keyword evidence="8" id="KW-0479">Metal-binding</keyword>
<dbReference type="CDD" id="cd17719">
    <property type="entry name" value="BRCT_Rev1"/>
    <property type="match status" value="1"/>
</dbReference>
<dbReference type="GO" id="GO:0042276">
    <property type="term" value="P:error-prone translesion synthesis"/>
    <property type="evidence" value="ECO:0007669"/>
    <property type="project" value="TreeGrafter"/>
</dbReference>
<dbReference type="PROSITE" id="PS50172">
    <property type="entry name" value="BRCT"/>
    <property type="match status" value="1"/>
</dbReference>
<proteinExistence type="inferred from homology"/>
<dbReference type="Pfam" id="PF16727">
    <property type="entry name" value="REV1_C"/>
    <property type="match status" value="1"/>
</dbReference>
<dbReference type="Proteomes" id="UP000305948">
    <property type="component" value="Unassembled WGS sequence"/>
</dbReference>
<dbReference type="CDD" id="cd19318">
    <property type="entry name" value="Rev1_UBM2"/>
    <property type="match status" value="1"/>
</dbReference>
<dbReference type="PANTHER" id="PTHR45990:SF1">
    <property type="entry name" value="DNA REPAIR PROTEIN REV1"/>
    <property type="match status" value="1"/>
</dbReference>
<dbReference type="InterPro" id="IPR047346">
    <property type="entry name" value="Rev1_UBM1/2"/>
</dbReference>
<protein>
    <recommendedName>
        <fullName evidence="4">DNA repair protein REV1</fullName>
    </recommendedName>
    <alternativeName>
        <fullName evidence="15">Reversionless protein 1</fullName>
    </alternativeName>
</protein>
<dbReference type="OrthoDB" id="427711at2759"/>
<dbReference type="InterPro" id="IPR001126">
    <property type="entry name" value="UmuC"/>
</dbReference>
<dbReference type="GO" id="GO:0046872">
    <property type="term" value="F:metal ion binding"/>
    <property type="evidence" value="ECO:0007669"/>
    <property type="project" value="UniProtKB-KW"/>
</dbReference>
<feature type="compositionally biased region" description="Polar residues" evidence="16">
    <location>
        <begin position="261"/>
        <end position="286"/>
    </location>
</feature>
<evidence type="ECO:0000259" key="18">
    <source>
        <dbReference type="PROSITE" id="PS50173"/>
    </source>
</evidence>
<dbReference type="InterPro" id="IPR017961">
    <property type="entry name" value="DNA_pol_Y-fam_little_finger"/>
</dbReference>
<dbReference type="EMBL" id="ML213539">
    <property type="protein sequence ID" value="TFK45623.1"/>
    <property type="molecule type" value="Genomic_DNA"/>
</dbReference>
<dbReference type="Pfam" id="PF11799">
    <property type="entry name" value="IMS_C"/>
    <property type="match status" value="1"/>
</dbReference>
<evidence type="ECO:0000256" key="7">
    <source>
        <dbReference type="ARBA" id="ARBA00022695"/>
    </source>
</evidence>
<dbReference type="AlphaFoldDB" id="A0A5C3MLK2"/>
<comment type="similarity">
    <text evidence="3">Belongs to the DNA polymerase type-Y family.</text>
</comment>
<feature type="domain" description="BRCT" evidence="17">
    <location>
        <begin position="120"/>
        <end position="208"/>
    </location>
</feature>
<dbReference type="GO" id="GO:0017125">
    <property type="term" value="F:deoxycytidyl transferase activity"/>
    <property type="evidence" value="ECO:0007669"/>
    <property type="project" value="TreeGrafter"/>
</dbReference>
<dbReference type="Pfam" id="PF16589">
    <property type="entry name" value="BRCT_2"/>
    <property type="match status" value="1"/>
</dbReference>
<dbReference type="SUPFAM" id="SSF100879">
    <property type="entry name" value="Lesion bypass DNA polymerase (Y-family), little finger domain"/>
    <property type="match status" value="1"/>
</dbReference>
<feature type="compositionally biased region" description="Basic and acidic residues" evidence="16">
    <location>
        <begin position="35"/>
        <end position="44"/>
    </location>
</feature>
<keyword evidence="13" id="KW-0539">Nucleus</keyword>
<evidence type="ECO:0000256" key="14">
    <source>
        <dbReference type="ARBA" id="ARBA00058985"/>
    </source>
</evidence>
<dbReference type="GO" id="GO:0003684">
    <property type="term" value="F:damaged DNA binding"/>
    <property type="evidence" value="ECO:0007669"/>
    <property type="project" value="InterPro"/>
</dbReference>
<dbReference type="GO" id="GO:0070987">
    <property type="term" value="P:error-free translesion synthesis"/>
    <property type="evidence" value="ECO:0007669"/>
    <property type="project" value="UniProtKB-ARBA"/>
</dbReference>
<dbReference type="GO" id="GO:0006281">
    <property type="term" value="P:DNA repair"/>
    <property type="evidence" value="ECO:0007669"/>
    <property type="project" value="UniProtKB-KW"/>
</dbReference>
<evidence type="ECO:0000256" key="16">
    <source>
        <dbReference type="SAM" id="MobiDB-lite"/>
    </source>
</evidence>
<evidence type="ECO:0000256" key="3">
    <source>
        <dbReference type="ARBA" id="ARBA00010945"/>
    </source>
</evidence>
<feature type="compositionally biased region" description="Low complexity" evidence="16">
    <location>
        <begin position="296"/>
        <end position="307"/>
    </location>
</feature>
<dbReference type="PROSITE" id="PS50173">
    <property type="entry name" value="UMUC"/>
    <property type="match status" value="1"/>
</dbReference>
<dbReference type="SUPFAM" id="SSF52113">
    <property type="entry name" value="BRCT domain"/>
    <property type="match status" value="1"/>
</dbReference>
<evidence type="ECO:0000256" key="2">
    <source>
        <dbReference type="ARBA" id="ARBA00004123"/>
    </source>
</evidence>
<gene>
    <name evidence="19" type="ORF">OE88DRAFT_1669001</name>
</gene>
<dbReference type="Gene3D" id="3.30.1490.100">
    <property type="entry name" value="DNA polymerase, Y-family, little finger domain"/>
    <property type="match status" value="1"/>
</dbReference>
<evidence type="ECO:0000256" key="6">
    <source>
        <dbReference type="ARBA" id="ARBA00022679"/>
    </source>
</evidence>
<evidence type="ECO:0000256" key="15">
    <source>
        <dbReference type="ARBA" id="ARBA00081902"/>
    </source>
</evidence>